<dbReference type="SUPFAM" id="SSF100950">
    <property type="entry name" value="NagB/RpiA/CoA transferase-like"/>
    <property type="match status" value="1"/>
</dbReference>
<dbReference type="InterPro" id="IPR037171">
    <property type="entry name" value="NagB/RpiA_transferase-like"/>
</dbReference>
<dbReference type="GO" id="GO:0005737">
    <property type="term" value="C:cytoplasm"/>
    <property type="evidence" value="ECO:0007669"/>
    <property type="project" value="TreeGrafter"/>
</dbReference>
<keyword evidence="1" id="KW-0119">Carbohydrate metabolism</keyword>
<dbReference type="GO" id="GO:0006046">
    <property type="term" value="P:N-acetylglucosamine catabolic process"/>
    <property type="evidence" value="ECO:0007669"/>
    <property type="project" value="TreeGrafter"/>
</dbReference>
<dbReference type="PANTHER" id="PTHR11280:SF6">
    <property type="entry name" value="GLUCOSAMINE-6-PHOSPHATE ISOMERASE NAGB"/>
    <property type="match status" value="1"/>
</dbReference>
<gene>
    <name evidence="3" type="ORF">DWY25_12185</name>
</gene>
<dbReference type="CDD" id="cd01399">
    <property type="entry name" value="GlcN6P_deaminase"/>
    <property type="match status" value="1"/>
</dbReference>
<keyword evidence="4" id="KW-1185">Reference proteome</keyword>
<dbReference type="EMBL" id="QRUP01000015">
    <property type="protein sequence ID" value="RGR72426.1"/>
    <property type="molecule type" value="Genomic_DNA"/>
</dbReference>
<reference evidence="3 4" key="1">
    <citation type="submission" date="2018-08" db="EMBL/GenBank/DDBJ databases">
        <title>A genome reference for cultivated species of the human gut microbiota.</title>
        <authorList>
            <person name="Zou Y."/>
            <person name="Xue W."/>
            <person name="Luo G."/>
        </authorList>
    </citation>
    <scope>NUCLEOTIDE SEQUENCE [LARGE SCALE GENOMIC DNA]</scope>
    <source>
        <strain evidence="3 4">AF24-29</strain>
    </source>
</reference>
<evidence type="ECO:0000256" key="1">
    <source>
        <dbReference type="ARBA" id="ARBA00023277"/>
    </source>
</evidence>
<comment type="caution">
    <text evidence="3">The sequence shown here is derived from an EMBL/GenBank/DDBJ whole genome shotgun (WGS) entry which is preliminary data.</text>
</comment>
<feature type="domain" description="Glucosamine/galactosamine-6-phosphate isomerase" evidence="2">
    <location>
        <begin position="14"/>
        <end position="233"/>
    </location>
</feature>
<evidence type="ECO:0000313" key="4">
    <source>
        <dbReference type="Proteomes" id="UP000284178"/>
    </source>
</evidence>
<sequence>MTKKEKLTVKIFETRQELGRQAAAEVAGAINELLETRPEISIIFASAPSQNEFLEALGQEAIPWERITAFNMDEYVGIDPQAPQGFGAFLKRSLYDRVPLKQIHLFDCQAADPEQECLRYGALLEAAKPELCIYGIGENGHLAFNDPPVADFDDPKIVKLVELDPVCRQQQVNDGCFASLDEVPRQAFTLTIPVLMRVGQLYGMVPGKTKIAAIDKAMNGPVTTACPASILRTHPHAVLYLDEVSAQKIKPETY</sequence>
<proteinExistence type="predicted"/>
<dbReference type="AlphaFoldDB" id="A0A412FWA4"/>
<dbReference type="GO" id="GO:0019262">
    <property type="term" value="P:N-acetylneuraminate catabolic process"/>
    <property type="evidence" value="ECO:0007669"/>
    <property type="project" value="TreeGrafter"/>
</dbReference>
<evidence type="ECO:0000313" key="3">
    <source>
        <dbReference type="EMBL" id="RGR72426.1"/>
    </source>
</evidence>
<dbReference type="GO" id="GO:0006043">
    <property type="term" value="P:glucosamine catabolic process"/>
    <property type="evidence" value="ECO:0007669"/>
    <property type="project" value="TreeGrafter"/>
</dbReference>
<dbReference type="GO" id="GO:0004342">
    <property type="term" value="F:glucosamine-6-phosphate deaminase activity"/>
    <property type="evidence" value="ECO:0007669"/>
    <property type="project" value="InterPro"/>
</dbReference>
<dbReference type="InterPro" id="IPR004547">
    <property type="entry name" value="Glucosamine6P_isomerase"/>
</dbReference>
<protein>
    <submittedName>
        <fullName evidence="3">Glucosamine-6-phosphate deaminase</fullName>
    </submittedName>
</protein>
<accession>A0A412FWA4</accession>
<dbReference type="Proteomes" id="UP000284178">
    <property type="component" value="Unassembled WGS sequence"/>
</dbReference>
<dbReference type="GO" id="GO:0005975">
    <property type="term" value="P:carbohydrate metabolic process"/>
    <property type="evidence" value="ECO:0007669"/>
    <property type="project" value="InterPro"/>
</dbReference>
<dbReference type="GO" id="GO:0042802">
    <property type="term" value="F:identical protein binding"/>
    <property type="evidence" value="ECO:0007669"/>
    <property type="project" value="TreeGrafter"/>
</dbReference>
<evidence type="ECO:0000259" key="2">
    <source>
        <dbReference type="Pfam" id="PF01182"/>
    </source>
</evidence>
<dbReference type="Gene3D" id="3.40.50.1360">
    <property type="match status" value="1"/>
</dbReference>
<dbReference type="Pfam" id="PF01182">
    <property type="entry name" value="Glucosamine_iso"/>
    <property type="match status" value="1"/>
</dbReference>
<dbReference type="PANTHER" id="PTHR11280">
    <property type="entry name" value="GLUCOSAMINE-6-PHOSPHATE ISOMERASE"/>
    <property type="match status" value="1"/>
</dbReference>
<name>A0A412FWA4_9FIRM</name>
<dbReference type="InterPro" id="IPR006148">
    <property type="entry name" value="Glc/Gal-6P_isomerase"/>
</dbReference>
<organism evidence="3 4">
    <name type="scientific">Holdemania filiformis</name>
    <dbReference type="NCBI Taxonomy" id="61171"/>
    <lineage>
        <taxon>Bacteria</taxon>
        <taxon>Bacillati</taxon>
        <taxon>Bacillota</taxon>
        <taxon>Erysipelotrichia</taxon>
        <taxon>Erysipelotrichales</taxon>
        <taxon>Erysipelotrichaceae</taxon>
        <taxon>Holdemania</taxon>
    </lineage>
</organism>